<evidence type="ECO:0000313" key="1">
    <source>
        <dbReference type="EMBL" id="NOU97457.1"/>
    </source>
</evidence>
<gene>
    <name evidence="1" type="ORF">GC093_30160</name>
</gene>
<keyword evidence="2" id="KW-1185">Reference proteome</keyword>
<protein>
    <recommendedName>
        <fullName evidence="3">Transposase</fullName>
    </recommendedName>
</protein>
<proteinExistence type="predicted"/>
<dbReference type="EMBL" id="WHOD01000113">
    <property type="protein sequence ID" value="NOU97457.1"/>
    <property type="molecule type" value="Genomic_DNA"/>
</dbReference>
<sequence length="125" mass="14855">MTFMGYAKKEKREVRFAYLRMILRLQKKLDEARIALIISVADMYFDPNKEQEESILREFREQYPEEGETLMELMLAWKKWAYEEGIEKGIEKAVLKMLNKGFTPEEVAETLELPMDDIRKLAAKE</sequence>
<comment type="caution">
    <text evidence="1">The sequence shown here is derived from an EMBL/GenBank/DDBJ whole genome shotgun (WGS) entry which is preliminary data.</text>
</comment>
<evidence type="ECO:0008006" key="3">
    <source>
        <dbReference type="Google" id="ProtNLM"/>
    </source>
</evidence>
<accession>A0A972H103</accession>
<organism evidence="1 2">
    <name type="scientific">Paenibacillus foliorum</name>
    <dbReference type="NCBI Taxonomy" id="2654974"/>
    <lineage>
        <taxon>Bacteria</taxon>
        <taxon>Bacillati</taxon>
        <taxon>Bacillota</taxon>
        <taxon>Bacilli</taxon>
        <taxon>Bacillales</taxon>
        <taxon>Paenibacillaceae</taxon>
        <taxon>Paenibacillus</taxon>
    </lineage>
</organism>
<evidence type="ECO:0000313" key="2">
    <source>
        <dbReference type="Proteomes" id="UP000641588"/>
    </source>
</evidence>
<dbReference type="Proteomes" id="UP000641588">
    <property type="component" value="Unassembled WGS sequence"/>
</dbReference>
<reference evidence="1" key="1">
    <citation type="submission" date="2019-10" db="EMBL/GenBank/DDBJ databases">
        <title>Description of Paenibacillus glebae sp. nov.</title>
        <authorList>
            <person name="Carlier A."/>
            <person name="Qi S."/>
        </authorList>
    </citation>
    <scope>NUCLEOTIDE SEQUENCE</scope>
    <source>
        <strain evidence="1">LMG 31456</strain>
    </source>
</reference>
<name>A0A972H103_9BACL</name>
<dbReference type="AlphaFoldDB" id="A0A972H103"/>